<dbReference type="InterPro" id="IPR050559">
    <property type="entry name" value="P-Pant_transferase_sf"/>
</dbReference>
<evidence type="ECO:0000259" key="3">
    <source>
        <dbReference type="Pfam" id="PF01648"/>
    </source>
</evidence>
<comment type="similarity">
    <text evidence="1">Belongs to the P-Pant transferase superfamily. Gsp/Sfp/HetI/AcpT family.</text>
</comment>
<evidence type="ECO:0000256" key="1">
    <source>
        <dbReference type="ARBA" id="ARBA00010990"/>
    </source>
</evidence>
<dbReference type="InterPro" id="IPR008278">
    <property type="entry name" value="4-PPantetheinyl_Trfase_dom"/>
</dbReference>
<gene>
    <name evidence="4" type="ORF">SAMN05421827_13711</name>
</gene>
<dbReference type="GO" id="GO:0008897">
    <property type="term" value="F:holo-[acyl-carrier-protein] synthase activity"/>
    <property type="evidence" value="ECO:0007669"/>
    <property type="project" value="InterPro"/>
</dbReference>
<keyword evidence="2 4" id="KW-0808">Transferase</keyword>
<dbReference type="STRING" id="405671.SAMN05421827_13711"/>
<feature type="domain" description="4'-phosphopantetheinyl transferase" evidence="3">
    <location>
        <begin position="127"/>
        <end position="195"/>
    </location>
</feature>
<name>A0A1G8EF32_9SPHI</name>
<dbReference type="GO" id="GO:0019878">
    <property type="term" value="P:lysine biosynthetic process via aminoadipic acid"/>
    <property type="evidence" value="ECO:0007669"/>
    <property type="project" value="TreeGrafter"/>
</dbReference>
<dbReference type="GO" id="GO:0000287">
    <property type="term" value="F:magnesium ion binding"/>
    <property type="evidence" value="ECO:0007669"/>
    <property type="project" value="InterPro"/>
</dbReference>
<dbReference type="Gene3D" id="3.90.470.20">
    <property type="entry name" value="4'-phosphopantetheinyl transferase domain"/>
    <property type="match status" value="1"/>
</dbReference>
<dbReference type="PANTHER" id="PTHR12215">
    <property type="entry name" value="PHOSPHOPANTETHEINE TRANSFERASE"/>
    <property type="match status" value="1"/>
</dbReference>
<dbReference type="Proteomes" id="UP000199643">
    <property type="component" value="Unassembled WGS sequence"/>
</dbReference>
<accession>A0A1G8EF32</accession>
<reference evidence="5" key="1">
    <citation type="submission" date="2016-10" db="EMBL/GenBank/DDBJ databases">
        <authorList>
            <person name="Varghese N."/>
            <person name="Submissions S."/>
        </authorList>
    </citation>
    <scope>NUCLEOTIDE SEQUENCE [LARGE SCALE GENOMIC DNA]</scope>
    <source>
        <strain evidence="5">DSM 17933</strain>
    </source>
</reference>
<dbReference type="AlphaFoldDB" id="A0A1G8EF32"/>
<keyword evidence="5" id="KW-1185">Reference proteome</keyword>
<protein>
    <submittedName>
        <fullName evidence="4">4'-phosphopantetheinyl transferase</fullName>
    </submittedName>
</protein>
<dbReference type="Pfam" id="PF01648">
    <property type="entry name" value="ACPS"/>
    <property type="match status" value="1"/>
</dbReference>
<dbReference type="EMBL" id="FNCH01000037">
    <property type="protein sequence ID" value="SDH68523.1"/>
    <property type="molecule type" value="Genomic_DNA"/>
</dbReference>
<dbReference type="GO" id="GO:0005829">
    <property type="term" value="C:cytosol"/>
    <property type="evidence" value="ECO:0007669"/>
    <property type="project" value="TreeGrafter"/>
</dbReference>
<dbReference type="InterPro" id="IPR037143">
    <property type="entry name" value="4-PPantetheinyl_Trfase_dom_sf"/>
</dbReference>
<dbReference type="SUPFAM" id="SSF56214">
    <property type="entry name" value="4'-phosphopantetheinyl transferase"/>
    <property type="match status" value="2"/>
</dbReference>
<sequence>MSSNNIIPTKLNKFESTKGLEKMATVNIFLTKLDQNFKNSSLILSNLNRFPIFWQESILKKRDWISALSSMAGLLLLEKALSNMGLLRLINSIKISAYGKPYLDNGPAFNISHSGKYVACAVAEISSIGLDVEEIRDIEISEYREVFSPSEWRLIKDSKDWKSQFYRYWTTKEAVVKANGKGLHISLEEIRVENNKVVCEGISYSTYEIDVEFPDIILNLASHEKIDRFNIEYISFKELEKEMDLKEKLSKPNLDASF</sequence>
<organism evidence="4 5">
    <name type="scientific">Pedobacter terrae</name>
    <dbReference type="NCBI Taxonomy" id="405671"/>
    <lineage>
        <taxon>Bacteria</taxon>
        <taxon>Pseudomonadati</taxon>
        <taxon>Bacteroidota</taxon>
        <taxon>Sphingobacteriia</taxon>
        <taxon>Sphingobacteriales</taxon>
        <taxon>Sphingobacteriaceae</taxon>
        <taxon>Pedobacter</taxon>
    </lineage>
</organism>
<evidence type="ECO:0000313" key="5">
    <source>
        <dbReference type="Proteomes" id="UP000199643"/>
    </source>
</evidence>
<evidence type="ECO:0000313" key="4">
    <source>
        <dbReference type="EMBL" id="SDH68523.1"/>
    </source>
</evidence>
<dbReference type="PANTHER" id="PTHR12215:SF10">
    <property type="entry name" value="L-AMINOADIPATE-SEMIALDEHYDE DEHYDROGENASE-PHOSPHOPANTETHEINYL TRANSFERASE"/>
    <property type="match status" value="1"/>
</dbReference>
<proteinExistence type="inferred from homology"/>
<evidence type="ECO:0000256" key="2">
    <source>
        <dbReference type="ARBA" id="ARBA00022679"/>
    </source>
</evidence>